<dbReference type="InterPro" id="IPR013750">
    <property type="entry name" value="GHMP_kinase_C_dom"/>
</dbReference>
<dbReference type="Gene3D" id="1.20.1440.340">
    <property type="match status" value="1"/>
</dbReference>
<dbReference type="NCBIfam" id="TIGR00131">
    <property type="entry name" value="gal_kin"/>
    <property type="match status" value="1"/>
</dbReference>
<dbReference type="Pfam" id="PF00288">
    <property type="entry name" value="GHMP_kinases_N"/>
    <property type="match status" value="1"/>
</dbReference>
<dbReference type="GeneID" id="37043162"/>
<keyword evidence="8" id="KW-1185">Reference proteome</keyword>
<accession>A0A316YS49</accession>
<evidence type="ECO:0000256" key="3">
    <source>
        <dbReference type="ARBA" id="ARBA00022840"/>
    </source>
</evidence>
<reference evidence="7 8" key="1">
    <citation type="journal article" date="2018" name="Mol. Biol. Evol.">
        <title>Broad Genomic Sampling Reveals a Smut Pathogenic Ancestry of the Fungal Clade Ustilaginomycotina.</title>
        <authorList>
            <person name="Kijpornyongpan T."/>
            <person name="Mondo S.J."/>
            <person name="Barry K."/>
            <person name="Sandor L."/>
            <person name="Lee J."/>
            <person name="Lipzen A."/>
            <person name="Pangilinan J."/>
            <person name="LaButti K."/>
            <person name="Hainaut M."/>
            <person name="Henrissat B."/>
            <person name="Grigoriev I.V."/>
            <person name="Spatafora J.W."/>
            <person name="Aime M.C."/>
        </authorList>
    </citation>
    <scope>NUCLEOTIDE SEQUENCE [LARGE SCALE GENOMIC DNA]</scope>
    <source>
        <strain evidence="7 8">MCA 4198</strain>
    </source>
</reference>
<dbReference type="Proteomes" id="UP000245768">
    <property type="component" value="Unassembled WGS sequence"/>
</dbReference>
<dbReference type="InterPro" id="IPR006204">
    <property type="entry name" value="GHMP_kinase_N_dom"/>
</dbReference>
<dbReference type="InterPro" id="IPR036554">
    <property type="entry name" value="GHMP_kinase_C_sf"/>
</dbReference>
<dbReference type="InParanoid" id="A0A316YS49"/>
<evidence type="ECO:0000259" key="5">
    <source>
        <dbReference type="Pfam" id="PF08544"/>
    </source>
</evidence>
<dbReference type="GO" id="GO:0005829">
    <property type="term" value="C:cytosol"/>
    <property type="evidence" value="ECO:0007669"/>
    <property type="project" value="TreeGrafter"/>
</dbReference>
<evidence type="ECO:0000313" key="8">
    <source>
        <dbReference type="Proteomes" id="UP000245768"/>
    </source>
</evidence>
<keyword evidence="7" id="KW-0418">Kinase</keyword>
<evidence type="ECO:0000313" key="7">
    <source>
        <dbReference type="EMBL" id="PWN92061.1"/>
    </source>
</evidence>
<dbReference type="PANTHER" id="PTHR10457">
    <property type="entry name" value="MEVALONATE KINASE/GALACTOKINASE"/>
    <property type="match status" value="1"/>
</dbReference>
<sequence length="519" mass="56839">MANSDPIPLVPTLSNVYSAPRLAKEGQRWDSLTKDFESRFGAAPHFIARAPGRVNIIGEHIDHMGFSCLPAALEMDILMAVRVQSDPDQNKRVHFDLQNTEKRFEATRFESDVKSTDEVQLIHEGPSRWANYFKVAFKGLHPHLPPAVLSGSTTPTKIEVLIDGTIPPESSLSSSAAMTSCSSIVILEAFKARELISRREMAEVAIESERLVGVASGGMDQAASIFGVPGHALHIAFVPTLTVQPTKLPSSSPAHAFVVANTLVVSDKKVMGPVQYNLRVAELWMACRALCVHLDLPKDDSTKTLKKLMETYFSKHPLTSDQESETRERYGEEAAKIKVLGALAGDFLPKKGLTRQEVEELTGFKGDAFDKEFLSQFPVRAETFKLHARTKHVFAEAFRVLVFKSLCTSSSSPDVYTQLGTLLDESQASLLHDYENGCVELEEVVSIAKSAGALGSRATGAGWGGSTVSLVREDKVKDVLEALKVGYYKKRFPQMSDERLDEALLVSQPAGGACVYKVD</sequence>
<dbReference type="PRINTS" id="PR00473">
    <property type="entry name" value="GALCTOKINASE"/>
</dbReference>
<dbReference type="EMBL" id="KZ819635">
    <property type="protein sequence ID" value="PWN92061.1"/>
    <property type="molecule type" value="Genomic_DNA"/>
</dbReference>
<dbReference type="PANTHER" id="PTHR10457:SF7">
    <property type="entry name" value="GALACTOKINASE-RELATED"/>
    <property type="match status" value="1"/>
</dbReference>
<feature type="domain" description="GHMP kinase N-terminal" evidence="4">
    <location>
        <begin position="131"/>
        <end position="227"/>
    </location>
</feature>
<protein>
    <submittedName>
        <fullName evidence="7">Galactokinase</fullName>
    </submittedName>
</protein>
<feature type="domain" description="GHMP kinase C-terminal" evidence="5">
    <location>
        <begin position="418"/>
        <end position="484"/>
    </location>
</feature>
<dbReference type="GO" id="GO:0005524">
    <property type="term" value="F:ATP binding"/>
    <property type="evidence" value="ECO:0007669"/>
    <property type="project" value="UniProtKB-KW"/>
</dbReference>
<keyword evidence="7" id="KW-0808">Transferase</keyword>
<keyword evidence="3" id="KW-0067">ATP-binding</keyword>
<comment type="similarity">
    <text evidence="1">Belongs to the GHMP kinase family. GalK subfamily.</text>
</comment>
<dbReference type="RefSeq" id="XP_025379259.1">
    <property type="nucleotide sequence ID" value="XM_025521246.1"/>
</dbReference>
<gene>
    <name evidence="7" type="ORF">FA10DRAFT_265869</name>
</gene>
<dbReference type="PRINTS" id="PR00959">
    <property type="entry name" value="MEVGALKINASE"/>
</dbReference>
<dbReference type="STRING" id="215250.A0A316YS49"/>
<keyword evidence="2" id="KW-0547">Nucleotide-binding</keyword>
<dbReference type="InterPro" id="IPR006206">
    <property type="entry name" value="Mevalonate/galactokinase"/>
</dbReference>
<evidence type="ECO:0000259" key="6">
    <source>
        <dbReference type="Pfam" id="PF10509"/>
    </source>
</evidence>
<evidence type="ECO:0000256" key="2">
    <source>
        <dbReference type="ARBA" id="ARBA00022741"/>
    </source>
</evidence>
<dbReference type="Pfam" id="PF08544">
    <property type="entry name" value="GHMP_kinases_C"/>
    <property type="match status" value="1"/>
</dbReference>
<dbReference type="InterPro" id="IPR014721">
    <property type="entry name" value="Ribsml_uS5_D2-typ_fold_subgr"/>
</dbReference>
<dbReference type="InterPro" id="IPR020568">
    <property type="entry name" value="Ribosomal_Su5_D2-typ_SF"/>
</dbReference>
<dbReference type="AlphaFoldDB" id="A0A316YS49"/>
<dbReference type="SUPFAM" id="SSF55060">
    <property type="entry name" value="GHMP Kinase, C-terminal domain"/>
    <property type="match status" value="1"/>
</dbReference>
<dbReference type="OrthoDB" id="187738at2759"/>
<evidence type="ECO:0000256" key="1">
    <source>
        <dbReference type="ARBA" id="ARBA00006566"/>
    </source>
</evidence>
<dbReference type="InterPro" id="IPR019539">
    <property type="entry name" value="GalKase_N"/>
</dbReference>
<dbReference type="FunCoup" id="A0A316YS49">
    <property type="interactions" value="267"/>
</dbReference>
<dbReference type="Gene3D" id="3.30.70.3170">
    <property type="match status" value="1"/>
</dbReference>
<organism evidence="7 8">
    <name type="scientific">Acaromyces ingoldii</name>
    <dbReference type="NCBI Taxonomy" id="215250"/>
    <lineage>
        <taxon>Eukaryota</taxon>
        <taxon>Fungi</taxon>
        <taxon>Dikarya</taxon>
        <taxon>Basidiomycota</taxon>
        <taxon>Ustilaginomycotina</taxon>
        <taxon>Exobasidiomycetes</taxon>
        <taxon>Exobasidiales</taxon>
        <taxon>Cryptobasidiaceae</taxon>
        <taxon>Acaromyces</taxon>
    </lineage>
</organism>
<dbReference type="GO" id="GO:0006012">
    <property type="term" value="P:galactose metabolic process"/>
    <property type="evidence" value="ECO:0007669"/>
    <property type="project" value="InterPro"/>
</dbReference>
<dbReference type="PIRSF" id="PIRSF000530">
    <property type="entry name" value="Galactokinase"/>
    <property type="match status" value="1"/>
</dbReference>
<dbReference type="InterPro" id="IPR000705">
    <property type="entry name" value="Galactokinase"/>
</dbReference>
<proteinExistence type="inferred from homology"/>
<dbReference type="Pfam" id="PF10509">
    <property type="entry name" value="GalKase_gal_bdg"/>
    <property type="match status" value="1"/>
</dbReference>
<dbReference type="Gene3D" id="3.30.230.10">
    <property type="match status" value="1"/>
</dbReference>
<evidence type="ECO:0000259" key="4">
    <source>
        <dbReference type="Pfam" id="PF00288"/>
    </source>
</evidence>
<dbReference type="GO" id="GO:0004335">
    <property type="term" value="F:galactokinase activity"/>
    <property type="evidence" value="ECO:0007669"/>
    <property type="project" value="InterPro"/>
</dbReference>
<dbReference type="SUPFAM" id="SSF54211">
    <property type="entry name" value="Ribosomal protein S5 domain 2-like"/>
    <property type="match status" value="1"/>
</dbReference>
<name>A0A316YS49_9BASI</name>
<feature type="domain" description="Galactokinase N-terminal" evidence="6">
    <location>
        <begin position="35"/>
        <end position="82"/>
    </location>
</feature>